<accession>A0A7D4UZJ7</accession>
<dbReference type="Proteomes" id="UP000515779">
    <property type="component" value="Segment"/>
</dbReference>
<reference evidence="2 3" key="1">
    <citation type="submission" date="2019-09" db="EMBL/GenBank/DDBJ databases">
        <authorList>
            <person name="Lin J."/>
            <person name="Cucic S."/>
            <person name="Klem A."/>
            <person name="Kropinski A."/>
            <person name="Anany H."/>
        </authorList>
    </citation>
    <scope>NUCLEOTIDE SEQUENCE [LARGE SCALE GENOMIC DNA]</scope>
</reference>
<feature type="compositionally biased region" description="Acidic residues" evidence="1">
    <location>
        <begin position="905"/>
        <end position="914"/>
    </location>
</feature>
<feature type="compositionally biased region" description="Acidic residues" evidence="1">
    <location>
        <begin position="860"/>
        <end position="874"/>
    </location>
</feature>
<name>A0A7D4UZJ7_9CAUD</name>
<gene>
    <name evidence="2" type="ORF">ACEC001_0830</name>
</gene>
<proteinExistence type="predicted"/>
<protein>
    <submittedName>
        <fullName evidence="2">Putative virion structural protein</fullName>
    </submittedName>
</protein>
<organism evidence="2 3">
    <name type="scientific">Escherichia phage vB_EcoM_EC001</name>
    <dbReference type="NCBI Taxonomy" id="2739754"/>
    <lineage>
        <taxon>Viruses</taxon>
        <taxon>Duplodnaviria</taxon>
        <taxon>Heunggongvirae</taxon>
        <taxon>Uroviricota</taxon>
        <taxon>Caudoviricetes</taxon>
        <taxon>Chimalliviridae</taxon>
        <taxon>Seoulvirus</taxon>
        <taxon>Seoulvirus SPN3US</taxon>
    </lineage>
</organism>
<evidence type="ECO:0000256" key="1">
    <source>
        <dbReference type="SAM" id="MobiDB-lite"/>
    </source>
</evidence>
<feature type="compositionally biased region" description="Gly residues" evidence="1">
    <location>
        <begin position="838"/>
        <end position="859"/>
    </location>
</feature>
<sequence>MEDISKLTGDPAVAAILRKSTSPSAQQQRGKREDGGVTPTRTELTGIASSRIRTVKNAERIFDALPELEVIVTIATSSLLSTKDLINTTLIYDNVADIPIDLRQQLLEPVREFHDHTRQLPNKLYQWIYDALKSKGASPVLLISDTGFDELFGLKPSVATESLRRSQSDFFERQLGILGKIGGENKPKVGVESILGRARGADKPTKPQTIKLNFAAAPNSPFKADGMLASLDIVITDNPRITLLPEAYRRVAQENARTGLFGQLEQYAYEQPSTPTGASEYNADQFTDSEQEKAKLGLINIGDLNEAYQKTPEQKLYGEVPKMSFSDANKIEYTERLLPAESTLPLVIGDDVRNPIGYLAIVDEMGNFINSRSTLYGDANFMNYLNNDGMVDSTINRANLGMGNTTRITPDIANRLTARYGEIAEDQLTKALGEALGGAEISMTVTETFSRIMLARHLAKRHTQVIYIPAENLCYFATDFDEDGIGVSITERSFVISTVRMALLFATMNSAVLNSARHMQYDIELAPDDMNGQKTIDQLKTDIMNSYNRRQPMWGDMNDTWAMTTNAGIAFNVIGNDYYGSTKVSVSDTTPDYKYPDKDFDEGLLRRTCHIAGVDPDLVMTPENIEFASQIFSKSLLVTQQVVKKQEILSKPLTRYVVNGMLASPSLQSAMIKIIAEYINANGNGMTTDQITKKVSEYLAAFINGMKVTLPPPDTSAAASQMELFDKRTEFFEKLADLVVTDDIAAQLQQEGISMDPNDLKTMIKSFYTRNWLRKQGIETDFFDLVYDDKSRQDNITMMTDEAMAASKTLIQLAKRFTGRLETLAKNADLDPNESAGGFSGGFDAGGDTGGGEGDLGGGGDDDLDLDFDTDNGTDGDSTGETTESTETTETTTEGTEGTEGGEGTTDDNPDNVL</sequence>
<dbReference type="EMBL" id="MN445185">
    <property type="protein sequence ID" value="QKN85921.1"/>
    <property type="molecule type" value="Genomic_DNA"/>
</dbReference>
<evidence type="ECO:0000313" key="3">
    <source>
        <dbReference type="Proteomes" id="UP000515779"/>
    </source>
</evidence>
<feature type="region of interest" description="Disordered" evidence="1">
    <location>
        <begin position="828"/>
        <end position="914"/>
    </location>
</feature>
<feature type="compositionally biased region" description="Low complexity" evidence="1">
    <location>
        <begin position="875"/>
        <end position="896"/>
    </location>
</feature>
<feature type="region of interest" description="Disordered" evidence="1">
    <location>
        <begin position="18"/>
        <end position="41"/>
    </location>
</feature>
<evidence type="ECO:0000313" key="2">
    <source>
        <dbReference type="EMBL" id="QKN85921.1"/>
    </source>
</evidence>
<feature type="compositionally biased region" description="Polar residues" evidence="1">
    <location>
        <begin position="19"/>
        <end position="28"/>
    </location>
</feature>